<evidence type="ECO:0000313" key="4">
    <source>
        <dbReference type="Proteomes" id="UP001303647"/>
    </source>
</evidence>
<keyword evidence="4" id="KW-1185">Reference proteome</keyword>
<organism evidence="3 4">
    <name type="scientific">Corynascus novoguineensis</name>
    <dbReference type="NCBI Taxonomy" id="1126955"/>
    <lineage>
        <taxon>Eukaryota</taxon>
        <taxon>Fungi</taxon>
        <taxon>Dikarya</taxon>
        <taxon>Ascomycota</taxon>
        <taxon>Pezizomycotina</taxon>
        <taxon>Sordariomycetes</taxon>
        <taxon>Sordariomycetidae</taxon>
        <taxon>Sordariales</taxon>
        <taxon>Chaetomiaceae</taxon>
        <taxon>Corynascus</taxon>
    </lineage>
</organism>
<dbReference type="GO" id="GO:0005576">
    <property type="term" value="C:extracellular region"/>
    <property type="evidence" value="ECO:0007669"/>
    <property type="project" value="InterPro"/>
</dbReference>
<gene>
    <name evidence="3" type="ORF">C7999DRAFT_12690</name>
</gene>
<feature type="region of interest" description="Disordered" evidence="1">
    <location>
        <begin position="20"/>
        <end position="74"/>
    </location>
</feature>
<feature type="signal peptide" evidence="2">
    <location>
        <begin position="1"/>
        <end position="17"/>
    </location>
</feature>
<evidence type="ECO:0008006" key="5">
    <source>
        <dbReference type="Google" id="ProtNLM"/>
    </source>
</evidence>
<feature type="compositionally biased region" description="Basic residues" evidence="1">
    <location>
        <begin position="20"/>
        <end position="29"/>
    </location>
</feature>
<name>A0AAN7CWN5_9PEZI</name>
<evidence type="ECO:0000256" key="2">
    <source>
        <dbReference type="SAM" id="SignalP"/>
    </source>
</evidence>
<dbReference type="GO" id="GO:0019863">
    <property type="term" value="F:IgE binding"/>
    <property type="evidence" value="ECO:0007669"/>
    <property type="project" value="InterPro"/>
</dbReference>
<proteinExistence type="predicted"/>
<dbReference type="PANTHER" id="PTHR42039">
    <property type="entry name" value="PUTATIVE (AFU_ORTHOLOGUE AFUA_3G02940)-RELATED"/>
    <property type="match status" value="1"/>
</dbReference>
<dbReference type="EMBL" id="MU857623">
    <property type="protein sequence ID" value="KAK4249441.1"/>
    <property type="molecule type" value="Genomic_DNA"/>
</dbReference>
<evidence type="ECO:0000313" key="3">
    <source>
        <dbReference type="EMBL" id="KAK4249441.1"/>
    </source>
</evidence>
<protein>
    <recommendedName>
        <fullName evidence="5">Allergen Asp f 4</fullName>
    </recommendedName>
</protein>
<dbReference type="AlphaFoldDB" id="A0AAN7CWN5"/>
<comment type="caution">
    <text evidence="3">The sequence shown here is derived from an EMBL/GenBank/DDBJ whole genome shotgun (WGS) entry which is preliminary data.</text>
</comment>
<dbReference type="InterPro" id="IPR038903">
    <property type="entry name" value="Allergen_Asp_f_4"/>
</dbReference>
<dbReference type="Proteomes" id="UP001303647">
    <property type="component" value="Unassembled WGS sequence"/>
</dbReference>
<reference evidence="3" key="2">
    <citation type="submission" date="2023-05" db="EMBL/GenBank/DDBJ databases">
        <authorList>
            <consortium name="Lawrence Berkeley National Laboratory"/>
            <person name="Steindorff A."/>
            <person name="Hensen N."/>
            <person name="Bonometti L."/>
            <person name="Westerberg I."/>
            <person name="Brannstrom I.O."/>
            <person name="Guillou S."/>
            <person name="Cros-Aarteil S."/>
            <person name="Calhoun S."/>
            <person name="Haridas S."/>
            <person name="Kuo A."/>
            <person name="Mondo S."/>
            <person name="Pangilinan J."/>
            <person name="Riley R."/>
            <person name="Labutti K."/>
            <person name="Andreopoulos B."/>
            <person name="Lipzen A."/>
            <person name="Chen C."/>
            <person name="Yanf M."/>
            <person name="Daum C."/>
            <person name="Ng V."/>
            <person name="Clum A."/>
            <person name="Ohm R."/>
            <person name="Martin F."/>
            <person name="Silar P."/>
            <person name="Natvig D."/>
            <person name="Lalanne C."/>
            <person name="Gautier V."/>
            <person name="Ament-Velasquez S.L."/>
            <person name="Kruys A."/>
            <person name="Hutchinson M.I."/>
            <person name="Powell A.J."/>
            <person name="Barry K."/>
            <person name="Miller A.N."/>
            <person name="Grigoriev I.V."/>
            <person name="Debuchy R."/>
            <person name="Gladieux P."/>
            <person name="Thoren M.H."/>
            <person name="Johannesson H."/>
        </authorList>
    </citation>
    <scope>NUCLEOTIDE SEQUENCE</scope>
    <source>
        <strain evidence="3">CBS 359.72</strain>
    </source>
</reference>
<feature type="compositionally biased region" description="Pro residues" evidence="1">
    <location>
        <begin position="45"/>
        <end position="64"/>
    </location>
</feature>
<sequence length="293" mass="31190">MQLTHLLLLAGALGASAHPSRHAHLHRSMAKRDAEYVKNVHKEPPPPPPTSSKAPAPSPSPPPAQKVSVEPEEKKVDTNTFIPFCGGTSSKAKRVTYDQIMYAGNSGTSGGCKWNSNLMVVPNTIADKYDYVQEYTNVADEPYQVICANKMGADGQLTGLCDVPGQEQLKFNLAPGETKTVVADVNTQGACAFAPQNVPLTKDNWFAGTWAEFDFGSQPNQGWSGADCSALVAMNANLDVYGCRMSHNGIHSTILPGGEAFNAYIKGMEAEDGVGLNIPPGPTKIQVKVGYSG</sequence>
<dbReference type="PANTHER" id="PTHR42039:SF1">
    <property type="entry name" value="PUTATIVE (AFU_ORTHOLOGUE AFUA_3G02940)-RELATED"/>
    <property type="match status" value="1"/>
</dbReference>
<keyword evidence="2" id="KW-0732">Signal</keyword>
<dbReference type="Pfam" id="PF25312">
    <property type="entry name" value="Allergen_Asp_f_4"/>
    <property type="match status" value="1"/>
</dbReference>
<accession>A0AAN7CWN5</accession>
<feature type="compositionally biased region" description="Basic and acidic residues" evidence="1">
    <location>
        <begin position="30"/>
        <end position="44"/>
    </location>
</feature>
<reference evidence="3" key="1">
    <citation type="journal article" date="2023" name="Mol. Phylogenet. Evol.">
        <title>Genome-scale phylogeny and comparative genomics of the fungal order Sordariales.</title>
        <authorList>
            <person name="Hensen N."/>
            <person name="Bonometti L."/>
            <person name="Westerberg I."/>
            <person name="Brannstrom I.O."/>
            <person name="Guillou S."/>
            <person name="Cros-Aarteil S."/>
            <person name="Calhoun S."/>
            <person name="Haridas S."/>
            <person name="Kuo A."/>
            <person name="Mondo S."/>
            <person name="Pangilinan J."/>
            <person name="Riley R."/>
            <person name="LaButti K."/>
            <person name="Andreopoulos B."/>
            <person name="Lipzen A."/>
            <person name="Chen C."/>
            <person name="Yan M."/>
            <person name="Daum C."/>
            <person name="Ng V."/>
            <person name="Clum A."/>
            <person name="Steindorff A."/>
            <person name="Ohm R.A."/>
            <person name="Martin F."/>
            <person name="Silar P."/>
            <person name="Natvig D.O."/>
            <person name="Lalanne C."/>
            <person name="Gautier V."/>
            <person name="Ament-Velasquez S.L."/>
            <person name="Kruys A."/>
            <person name="Hutchinson M.I."/>
            <person name="Powell A.J."/>
            <person name="Barry K."/>
            <person name="Miller A.N."/>
            <person name="Grigoriev I.V."/>
            <person name="Debuchy R."/>
            <person name="Gladieux P."/>
            <person name="Hiltunen Thoren M."/>
            <person name="Johannesson H."/>
        </authorList>
    </citation>
    <scope>NUCLEOTIDE SEQUENCE</scope>
    <source>
        <strain evidence="3">CBS 359.72</strain>
    </source>
</reference>
<evidence type="ECO:0000256" key="1">
    <source>
        <dbReference type="SAM" id="MobiDB-lite"/>
    </source>
</evidence>
<feature type="chain" id="PRO_5042960488" description="Allergen Asp f 4" evidence="2">
    <location>
        <begin position="18"/>
        <end position="293"/>
    </location>
</feature>